<dbReference type="PANTHER" id="PTHR35004">
    <property type="entry name" value="TRANSPOSASE RV3428C-RELATED"/>
    <property type="match status" value="1"/>
</dbReference>
<dbReference type="Proteomes" id="UP000018211">
    <property type="component" value="Unassembled WGS sequence"/>
</dbReference>
<dbReference type="PANTHER" id="PTHR35004:SF7">
    <property type="entry name" value="INTEGRASE PROTEIN"/>
    <property type="match status" value="1"/>
</dbReference>
<proteinExistence type="predicted"/>
<name>A0AAV2W046_9VIBR</name>
<evidence type="ECO:0000256" key="1">
    <source>
        <dbReference type="SAM" id="MobiDB-lite"/>
    </source>
</evidence>
<dbReference type="AlphaFoldDB" id="A0AAV2W046"/>
<feature type="region of interest" description="Disordered" evidence="1">
    <location>
        <begin position="96"/>
        <end position="116"/>
    </location>
</feature>
<gene>
    <name evidence="2" type="ORF">VIBNISOn1_p0030</name>
</gene>
<sequence>MSPKSDPDVPFQGVPKMIYMDNDPTARSRVFLSVMRYLGVNIKIHMPDSKDKRRKTAHSEGKVNRAFRTVKERHEVLYHLREPKNEVEANQMLSDYLRSSTSPGVTPTNRGLVTQY</sequence>
<dbReference type="InterPro" id="IPR036397">
    <property type="entry name" value="RNaseH_sf"/>
</dbReference>
<dbReference type="InterPro" id="IPR012337">
    <property type="entry name" value="RNaseH-like_sf"/>
</dbReference>
<protein>
    <recommendedName>
        <fullName evidence="4">Integrase catalytic domain-containing protein</fullName>
    </recommendedName>
</protein>
<organism evidence="2 3">
    <name type="scientific">Vibrio nigripulchritudo SOn1</name>
    <dbReference type="NCBI Taxonomy" id="1238450"/>
    <lineage>
        <taxon>Bacteria</taxon>
        <taxon>Pseudomonadati</taxon>
        <taxon>Pseudomonadota</taxon>
        <taxon>Gammaproteobacteria</taxon>
        <taxon>Vibrionales</taxon>
        <taxon>Vibrionaceae</taxon>
        <taxon>Vibrio</taxon>
    </lineage>
</organism>
<reference evidence="2 3" key="1">
    <citation type="journal article" date="2013" name="ISME J.">
        <title>Comparative genomics of pathogenic lineages of Vibrio nigripulchritudo identifies virulence-associated traits.</title>
        <authorList>
            <person name="Goudenege D."/>
            <person name="Labreuche Y."/>
            <person name="Krin E."/>
            <person name="Ansquer D."/>
            <person name="Mangenot S."/>
            <person name="Calteau A."/>
            <person name="Medigue C."/>
            <person name="Mazel D."/>
            <person name="Polz M.F."/>
            <person name="Le Roux F."/>
        </authorList>
    </citation>
    <scope>NUCLEOTIDE SEQUENCE [LARGE SCALE GENOMIC DNA]</scope>
    <source>
        <strain evidence="2 3">SOn1</strain>
    </source>
</reference>
<evidence type="ECO:0000313" key="2">
    <source>
        <dbReference type="EMBL" id="CCO50193.1"/>
    </source>
</evidence>
<comment type="caution">
    <text evidence="2">The sequence shown here is derived from an EMBL/GenBank/DDBJ whole genome shotgun (WGS) entry which is preliminary data.</text>
</comment>
<dbReference type="SUPFAM" id="SSF53098">
    <property type="entry name" value="Ribonuclease H-like"/>
    <property type="match status" value="1"/>
</dbReference>
<evidence type="ECO:0000313" key="3">
    <source>
        <dbReference type="Proteomes" id="UP000018211"/>
    </source>
</evidence>
<dbReference type="GO" id="GO:0003676">
    <property type="term" value="F:nucleic acid binding"/>
    <property type="evidence" value="ECO:0007669"/>
    <property type="project" value="InterPro"/>
</dbReference>
<accession>A0AAV2W046</accession>
<dbReference type="EMBL" id="CAOF01000198">
    <property type="protein sequence ID" value="CCO50193.1"/>
    <property type="molecule type" value="Genomic_DNA"/>
</dbReference>
<dbReference type="RefSeq" id="WP_022614063.1">
    <property type="nucleotide sequence ID" value="NZ_LK391966.1"/>
</dbReference>
<evidence type="ECO:0008006" key="4">
    <source>
        <dbReference type="Google" id="ProtNLM"/>
    </source>
</evidence>
<dbReference type="Gene3D" id="3.30.420.10">
    <property type="entry name" value="Ribonuclease H-like superfamily/Ribonuclease H"/>
    <property type="match status" value="1"/>
</dbReference>